<feature type="chain" id="PRO_5046820162" description="Outer membrane protein beta-barrel domain-containing protein" evidence="2">
    <location>
        <begin position="23"/>
        <end position="326"/>
    </location>
</feature>
<reference evidence="3 4" key="1">
    <citation type="journal article" date="2014" name="Int. J. Syst. Evol. Microbiol.">
        <title>Carboxylicivirga gen. nov. in the family Marinilabiliaceae with two novel species, Carboxylicivirga mesophila sp. nov. and Carboxylicivirga taeanensis sp. nov., and reclassification of Cytophaga fermentans as Saccharicrinis fermentans gen. nov., comb. nov.</title>
        <authorList>
            <person name="Yang S.H."/>
            <person name="Seo H.S."/>
            <person name="Woo J.H."/>
            <person name="Oh H.M."/>
            <person name="Jang H."/>
            <person name="Lee J.H."/>
            <person name="Kim S.J."/>
            <person name="Kwon K.K."/>
        </authorList>
    </citation>
    <scope>NUCLEOTIDE SEQUENCE [LARGE SCALE GENOMIC DNA]</scope>
    <source>
        <strain evidence="3 4">JCM 18290</strain>
    </source>
</reference>
<protein>
    <recommendedName>
        <fullName evidence="5">Outer membrane protein beta-barrel domain-containing protein</fullName>
    </recommendedName>
</protein>
<dbReference type="RefSeq" id="WP_212224444.1">
    <property type="nucleotide sequence ID" value="NZ_JAGUCN010000001.1"/>
</dbReference>
<keyword evidence="2" id="KW-0732">Signal</keyword>
<name>A0ABS5K6V8_9BACT</name>
<evidence type="ECO:0000256" key="1">
    <source>
        <dbReference type="SAM" id="MobiDB-lite"/>
    </source>
</evidence>
<evidence type="ECO:0000256" key="2">
    <source>
        <dbReference type="SAM" id="SignalP"/>
    </source>
</evidence>
<evidence type="ECO:0000313" key="4">
    <source>
        <dbReference type="Proteomes" id="UP000721861"/>
    </source>
</evidence>
<proteinExistence type="predicted"/>
<keyword evidence="4" id="KW-1185">Reference proteome</keyword>
<feature type="signal peptide" evidence="2">
    <location>
        <begin position="1"/>
        <end position="22"/>
    </location>
</feature>
<evidence type="ECO:0000313" key="3">
    <source>
        <dbReference type="EMBL" id="MBS2210093.1"/>
    </source>
</evidence>
<sequence length="326" mass="36820">MLKSLQIVSIILLCLTVTNAWSQSNKRFKGKKGTSKREIKKRQQEAYDKDDTNAFNPKQPMGARQNDSRDDLLWHGETANTIYDGTANISLVNASRYGLKPGLELSSVLLLNYWMPNVYLKKRWRNDTWYVASKHGLYSATPGLHWFNNKNYSSVVDNASQIPFILSMKNELMVSRFIMSDTRCGRDKPYIILTGGLGVDFGVPFGDSDLSEMKGHFLANRSPALTGSGYSAYLKLRADWQMTPMLMLGGGFKYFRGNFSGNGALEHQAELQTLIIPSLSFTIGYALSFANYVDTNSMAILPFFDITYYFGKRQGRQKGLFGNKMF</sequence>
<accession>A0ABS5K6V8</accession>
<organism evidence="3 4">
    <name type="scientific">Carboxylicivirga mesophila</name>
    <dbReference type="NCBI Taxonomy" id="1166478"/>
    <lineage>
        <taxon>Bacteria</taxon>
        <taxon>Pseudomonadati</taxon>
        <taxon>Bacteroidota</taxon>
        <taxon>Bacteroidia</taxon>
        <taxon>Marinilabiliales</taxon>
        <taxon>Marinilabiliaceae</taxon>
        <taxon>Carboxylicivirga</taxon>
    </lineage>
</organism>
<feature type="compositionally biased region" description="Basic and acidic residues" evidence="1">
    <location>
        <begin position="35"/>
        <end position="52"/>
    </location>
</feature>
<dbReference type="EMBL" id="JAGUCN010000001">
    <property type="protein sequence ID" value="MBS2210093.1"/>
    <property type="molecule type" value="Genomic_DNA"/>
</dbReference>
<gene>
    <name evidence="3" type="ORF">KEM09_01685</name>
</gene>
<dbReference type="Proteomes" id="UP000721861">
    <property type="component" value="Unassembled WGS sequence"/>
</dbReference>
<evidence type="ECO:0008006" key="5">
    <source>
        <dbReference type="Google" id="ProtNLM"/>
    </source>
</evidence>
<feature type="region of interest" description="Disordered" evidence="1">
    <location>
        <begin position="27"/>
        <end position="68"/>
    </location>
</feature>
<comment type="caution">
    <text evidence="3">The sequence shown here is derived from an EMBL/GenBank/DDBJ whole genome shotgun (WGS) entry which is preliminary data.</text>
</comment>